<dbReference type="PANTHER" id="PTHR13610:SF11">
    <property type="entry name" value="METHYLTRANSFERASE DOMAIN-CONTAINING PROTEIN"/>
    <property type="match status" value="1"/>
</dbReference>
<dbReference type="EMBL" id="DSGT01000002">
    <property type="protein sequence ID" value="HEW52658.1"/>
    <property type="molecule type" value="Genomic_DNA"/>
</dbReference>
<dbReference type="InterPro" id="IPR026170">
    <property type="entry name" value="FAM173A/B"/>
</dbReference>
<keyword evidence="1 4" id="KW-0489">Methyltransferase</keyword>
<organism evidence="4">
    <name type="scientific">Ignisphaera aggregans</name>
    <dbReference type="NCBI Taxonomy" id="334771"/>
    <lineage>
        <taxon>Archaea</taxon>
        <taxon>Thermoproteota</taxon>
        <taxon>Thermoprotei</taxon>
        <taxon>Desulfurococcales</taxon>
        <taxon>Desulfurococcaceae</taxon>
        <taxon>Ignisphaera</taxon>
    </lineage>
</organism>
<dbReference type="AlphaFoldDB" id="A0A7C2ZNH0"/>
<gene>
    <name evidence="4" type="ORF">ENO77_00510</name>
</gene>
<dbReference type="PANTHER" id="PTHR13610">
    <property type="entry name" value="METHYLTRANSFERASE DOMAIN-CONTAINING PROTEIN"/>
    <property type="match status" value="1"/>
</dbReference>
<accession>A0A7C2ZNH0</accession>
<sequence>MYFSGRLQLVSTPYEIVDGIMSLLDIDWYDAFYDLGCGDGRVVVEAAKRGAYGVCIEYNKMLCNIAGVMSSVANVEERVKIICRDMFDLDLSSLDPKPSVVYLYHYPSTLDRLALKLAKELDPGVVIVSLDMPLSSWRPDAVIPVKDLLGSTWLLWVYLIDP</sequence>
<evidence type="ECO:0000313" key="4">
    <source>
        <dbReference type="EMBL" id="HEW52658.1"/>
    </source>
</evidence>
<proteinExistence type="predicted"/>
<dbReference type="CDD" id="cd02440">
    <property type="entry name" value="AdoMet_MTases"/>
    <property type="match status" value="1"/>
</dbReference>
<protein>
    <submittedName>
        <fullName evidence="4">Class I SAM-dependent methyltransferase</fullName>
    </submittedName>
</protein>
<evidence type="ECO:0000256" key="1">
    <source>
        <dbReference type="ARBA" id="ARBA00022603"/>
    </source>
</evidence>
<reference evidence="4" key="1">
    <citation type="journal article" date="2020" name="mSystems">
        <title>Genome- and Community-Level Interaction Insights into Carbon Utilization and Element Cycling Functions of Hydrothermarchaeota in Hydrothermal Sediment.</title>
        <authorList>
            <person name="Zhou Z."/>
            <person name="Liu Y."/>
            <person name="Xu W."/>
            <person name="Pan J."/>
            <person name="Luo Z.H."/>
            <person name="Li M."/>
        </authorList>
    </citation>
    <scope>NUCLEOTIDE SEQUENCE [LARGE SCALE GENOMIC DNA]</scope>
    <source>
        <strain evidence="4">SpSt-16</strain>
    </source>
</reference>
<dbReference type="InterPro" id="IPR029063">
    <property type="entry name" value="SAM-dependent_MTases_sf"/>
</dbReference>
<evidence type="ECO:0000256" key="3">
    <source>
        <dbReference type="ARBA" id="ARBA00022691"/>
    </source>
</evidence>
<comment type="caution">
    <text evidence="4">The sequence shown here is derived from an EMBL/GenBank/DDBJ whole genome shotgun (WGS) entry which is preliminary data.</text>
</comment>
<evidence type="ECO:0000256" key="2">
    <source>
        <dbReference type="ARBA" id="ARBA00022679"/>
    </source>
</evidence>
<dbReference type="GO" id="GO:0032259">
    <property type="term" value="P:methylation"/>
    <property type="evidence" value="ECO:0007669"/>
    <property type="project" value="UniProtKB-KW"/>
</dbReference>
<dbReference type="Gene3D" id="3.40.50.150">
    <property type="entry name" value="Vaccinia Virus protein VP39"/>
    <property type="match status" value="1"/>
</dbReference>
<name>A0A7C2ZNH0_9CREN</name>
<dbReference type="SUPFAM" id="SSF53335">
    <property type="entry name" value="S-adenosyl-L-methionine-dependent methyltransferases"/>
    <property type="match status" value="1"/>
</dbReference>
<dbReference type="GO" id="GO:0016279">
    <property type="term" value="F:protein-lysine N-methyltransferase activity"/>
    <property type="evidence" value="ECO:0007669"/>
    <property type="project" value="InterPro"/>
</dbReference>
<keyword evidence="3" id="KW-0949">S-adenosyl-L-methionine</keyword>
<keyword evidence="2 4" id="KW-0808">Transferase</keyword>